<gene>
    <name evidence="5" type="ORF">FOY91_17370</name>
</gene>
<dbReference type="Pfam" id="PF00563">
    <property type="entry name" value="EAL"/>
    <property type="match status" value="1"/>
</dbReference>
<dbReference type="Gene3D" id="3.20.20.450">
    <property type="entry name" value="EAL domain"/>
    <property type="match status" value="1"/>
</dbReference>
<name>A0A558QVN6_9SPHN</name>
<keyword evidence="1" id="KW-1133">Transmembrane helix</keyword>
<dbReference type="PROSITE" id="PS50887">
    <property type="entry name" value="GGDEF"/>
    <property type="match status" value="1"/>
</dbReference>
<reference evidence="5 6" key="1">
    <citation type="submission" date="2019-07" db="EMBL/GenBank/DDBJ databases">
        <title>Sphingomonas solaris sp. nov., isolated from a solar panel from Boston, Massachusetts.</title>
        <authorList>
            <person name="Tanner K."/>
            <person name="Pascual J."/>
            <person name="Mancuso C."/>
            <person name="Pereto J."/>
            <person name="Khalil A."/>
            <person name="Vilanova C."/>
        </authorList>
    </citation>
    <scope>NUCLEOTIDE SEQUENCE [LARGE SCALE GENOMIC DNA]</scope>
    <source>
        <strain evidence="5 6">R4DWN</strain>
    </source>
</reference>
<evidence type="ECO:0000259" key="2">
    <source>
        <dbReference type="PROSITE" id="PS50113"/>
    </source>
</evidence>
<comment type="caution">
    <text evidence="5">The sequence shown here is derived from an EMBL/GenBank/DDBJ whole genome shotgun (WGS) entry which is preliminary data.</text>
</comment>
<dbReference type="InterPro" id="IPR000700">
    <property type="entry name" value="PAS-assoc_C"/>
</dbReference>
<accession>A0A558QVN6</accession>
<dbReference type="PANTHER" id="PTHR44757">
    <property type="entry name" value="DIGUANYLATE CYCLASE DGCP"/>
    <property type="match status" value="1"/>
</dbReference>
<dbReference type="RefSeq" id="WP_145154658.1">
    <property type="nucleotide sequence ID" value="NZ_VNIM01000095.1"/>
</dbReference>
<dbReference type="OrthoDB" id="9814202at2"/>
<dbReference type="PANTHER" id="PTHR44757:SF10">
    <property type="entry name" value="MEMBRANE PROTEIN"/>
    <property type="match status" value="1"/>
</dbReference>
<dbReference type="InterPro" id="IPR001633">
    <property type="entry name" value="EAL_dom"/>
</dbReference>
<dbReference type="Gene3D" id="2.40.10.220">
    <property type="entry name" value="predicted glycosyltransferase like domains"/>
    <property type="match status" value="1"/>
</dbReference>
<dbReference type="CDD" id="cd01949">
    <property type="entry name" value="GGDEF"/>
    <property type="match status" value="1"/>
</dbReference>
<dbReference type="InterPro" id="IPR009875">
    <property type="entry name" value="PilZ_domain"/>
</dbReference>
<sequence>MGERRLRRAFSVPVPSRVVGWGEALGLVDSVNPADLQITAEKLGEMRHGLRWTVTAHMLALAGMLFAALIGDAAGATGTAPILVPGVLLLALDAGMMALLGLGGGLSPTVRARIAAAYGLAGGFVWASFAATLPPTPTMLAAQTGGVAALFLLLVPVPAAAFLAAAPIMVAVLVRNGEAMPALIAVSLTLALAISLLSAARRARGLAAARIVDDRSARKAGHLLTEFEENRRGWFWETDTRGHLTYISRQLAEAIGRDQAALLGTPFGDLVRSESDDAHPGPRGQRTLGFHLSTRLPFSEVQVRAAVEGDRWWSLSGRPASDDFGNFLGFRGNGTDLTERRRSEREISTLAKSDALTGLPNRTVMNQTLDAALVPVGDRVKPCAVFLLDLDRFKSVNDTLGHPVGDALLRQVAERLRQAIGDGGQVGRLGGDEFKMVLPDMCDRTRLATLARHVIERLSMPYMIEGHHVSIGASLGVAVAPEDGTTAEALIRNADLALYAAKADGKGIHRFYEREMHANADDRRLLEMDLRTVLNDGGLHLVYQPVVNAGDEKIVGFEALIRWNHPTRGYVRPDVFIPIAEEIGMIPQIGEWVIRTACTAAAQWPEHIRVAVNVSPIQFLSPALPGVVMGALATAQLPANRLELEITEGVFMNDDAATDAMFARLKAIGVRFALDDFGTGYSSLGYLKKAPFDKIKIDQSFVRGAAIPGNRNAAIVRAIVALATSLDMDTTAEGAETLDELELIRSLGCSHIQGYVFGRPMPGDEVLEKVKGTATLNPSGFLASRSPRVAMLRSTTVRVGTRDHSARLRNISVGGAMVETASVIEPGTAVEIELPDGRRQNAVVRWERDGRIGMTFDRPLDIEAMNTRIAAPPRMARMG</sequence>
<dbReference type="SMART" id="SM00052">
    <property type="entry name" value="EAL"/>
    <property type="match status" value="1"/>
</dbReference>
<dbReference type="SUPFAM" id="SSF141868">
    <property type="entry name" value="EAL domain-like"/>
    <property type="match status" value="1"/>
</dbReference>
<dbReference type="Pfam" id="PF08448">
    <property type="entry name" value="PAS_4"/>
    <property type="match status" value="1"/>
</dbReference>
<dbReference type="Gene3D" id="3.30.450.20">
    <property type="entry name" value="PAS domain"/>
    <property type="match status" value="1"/>
</dbReference>
<evidence type="ECO:0000256" key="1">
    <source>
        <dbReference type="SAM" id="Phobius"/>
    </source>
</evidence>
<feature type="transmembrane region" description="Helical" evidence="1">
    <location>
        <begin position="114"/>
        <end position="133"/>
    </location>
</feature>
<protein>
    <submittedName>
        <fullName evidence="5">EAL domain-containing protein</fullName>
    </submittedName>
</protein>
<evidence type="ECO:0000259" key="3">
    <source>
        <dbReference type="PROSITE" id="PS50883"/>
    </source>
</evidence>
<dbReference type="InterPro" id="IPR000160">
    <property type="entry name" value="GGDEF_dom"/>
</dbReference>
<evidence type="ECO:0000259" key="4">
    <source>
        <dbReference type="PROSITE" id="PS50887"/>
    </source>
</evidence>
<dbReference type="GO" id="GO:0035438">
    <property type="term" value="F:cyclic-di-GMP binding"/>
    <property type="evidence" value="ECO:0007669"/>
    <property type="project" value="InterPro"/>
</dbReference>
<proteinExistence type="predicted"/>
<dbReference type="InterPro" id="IPR035965">
    <property type="entry name" value="PAS-like_dom_sf"/>
</dbReference>
<feature type="transmembrane region" description="Helical" evidence="1">
    <location>
        <begin position="82"/>
        <end position="102"/>
    </location>
</feature>
<organism evidence="5 6">
    <name type="scientific">Alterirhizorhabdus solaris</name>
    <dbReference type="NCBI Taxonomy" id="2529389"/>
    <lineage>
        <taxon>Bacteria</taxon>
        <taxon>Pseudomonadati</taxon>
        <taxon>Pseudomonadota</taxon>
        <taxon>Alphaproteobacteria</taxon>
        <taxon>Sphingomonadales</taxon>
        <taxon>Rhizorhabdaceae</taxon>
        <taxon>Alterirhizorhabdus</taxon>
    </lineage>
</organism>
<dbReference type="NCBIfam" id="TIGR00254">
    <property type="entry name" value="GGDEF"/>
    <property type="match status" value="1"/>
</dbReference>
<dbReference type="InterPro" id="IPR000014">
    <property type="entry name" value="PAS"/>
</dbReference>
<keyword evidence="1" id="KW-0472">Membrane</keyword>
<dbReference type="PROSITE" id="PS50883">
    <property type="entry name" value="EAL"/>
    <property type="match status" value="1"/>
</dbReference>
<keyword evidence="6" id="KW-1185">Reference proteome</keyword>
<dbReference type="SUPFAM" id="SSF55073">
    <property type="entry name" value="Nucleotide cyclase"/>
    <property type="match status" value="1"/>
</dbReference>
<feature type="transmembrane region" description="Helical" evidence="1">
    <location>
        <begin position="52"/>
        <end position="70"/>
    </location>
</feature>
<dbReference type="InterPro" id="IPR043128">
    <property type="entry name" value="Rev_trsase/Diguanyl_cyclase"/>
</dbReference>
<dbReference type="CDD" id="cd01948">
    <property type="entry name" value="EAL"/>
    <property type="match status" value="1"/>
</dbReference>
<dbReference type="Pfam" id="PF07238">
    <property type="entry name" value="PilZ"/>
    <property type="match status" value="1"/>
</dbReference>
<dbReference type="InterPro" id="IPR035919">
    <property type="entry name" value="EAL_sf"/>
</dbReference>
<evidence type="ECO:0000313" key="6">
    <source>
        <dbReference type="Proteomes" id="UP000318681"/>
    </source>
</evidence>
<dbReference type="SMART" id="SM00267">
    <property type="entry name" value="GGDEF"/>
    <property type="match status" value="1"/>
</dbReference>
<dbReference type="CDD" id="cd00130">
    <property type="entry name" value="PAS"/>
    <property type="match status" value="1"/>
</dbReference>
<dbReference type="PROSITE" id="PS50113">
    <property type="entry name" value="PAC"/>
    <property type="match status" value="1"/>
</dbReference>
<dbReference type="SUPFAM" id="SSF141371">
    <property type="entry name" value="PilZ domain-like"/>
    <property type="match status" value="1"/>
</dbReference>
<keyword evidence="1" id="KW-0812">Transmembrane</keyword>
<feature type="transmembrane region" description="Helical" evidence="1">
    <location>
        <begin position="181"/>
        <end position="200"/>
    </location>
</feature>
<dbReference type="AlphaFoldDB" id="A0A558QVN6"/>
<evidence type="ECO:0000313" key="5">
    <source>
        <dbReference type="EMBL" id="TVV71169.1"/>
    </source>
</evidence>
<feature type="domain" description="GGDEF" evidence="4">
    <location>
        <begin position="381"/>
        <end position="514"/>
    </location>
</feature>
<dbReference type="InterPro" id="IPR052155">
    <property type="entry name" value="Biofilm_reg_signaling"/>
</dbReference>
<feature type="domain" description="PAC" evidence="2">
    <location>
        <begin position="297"/>
        <end position="349"/>
    </location>
</feature>
<dbReference type="InterPro" id="IPR013656">
    <property type="entry name" value="PAS_4"/>
</dbReference>
<feature type="domain" description="EAL" evidence="3">
    <location>
        <begin position="523"/>
        <end position="774"/>
    </location>
</feature>
<feature type="transmembrane region" description="Helical" evidence="1">
    <location>
        <begin position="145"/>
        <end position="174"/>
    </location>
</feature>
<dbReference type="SUPFAM" id="SSF55785">
    <property type="entry name" value="PYP-like sensor domain (PAS domain)"/>
    <property type="match status" value="1"/>
</dbReference>
<dbReference type="InterPro" id="IPR029787">
    <property type="entry name" value="Nucleotide_cyclase"/>
</dbReference>
<dbReference type="Pfam" id="PF00990">
    <property type="entry name" value="GGDEF"/>
    <property type="match status" value="1"/>
</dbReference>
<dbReference type="Gene3D" id="3.30.70.270">
    <property type="match status" value="1"/>
</dbReference>
<dbReference type="EMBL" id="VNIM01000095">
    <property type="protein sequence ID" value="TVV71169.1"/>
    <property type="molecule type" value="Genomic_DNA"/>
</dbReference>
<dbReference type="Proteomes" id="UP000318681">
    <property type="component" value="Unassembled WGS sequence"/>
</dbReference>